<accession>A0A2U1JKR3</accession>
<dbReference type="Proteomes" id="UP000245618">
    <property type="component" value="Unassembled WGS sequence"/>
</dbReference>
<proteinExistence type="predicted"/>
<dbReference type="EMBL" id="QCZH01000036">
    <property type="protein sequence ID" value="PWA05468.1"/>
    <property type="molecule type" value="Genomic_DNA"/>
</dbReference>
<comment type="caution">
    <text evidence="3">The sequence shown here is derived from an EMBL/GenBank/DDBJ whole genome shotgun (WGS) entry which is preliminary data.</text>
</comment>
<dbReference type="Pfam" id="PF07452">
    <property type="entry name" value="CHRD"/>
    <property type="match status" value="1"/>
</dbReference>
<dbReference type="RefSeq" id="WP_116764776.1">
    <property type="nucleotide sequence ID" value="NZ_QCZH01000036.1"/>
</dbReference>
<evidence type="ECO:0000259" key="2">
    <source>
        <dbReference type="PROSITE" id="PS50933"/>
    </source>
</evidence>
<feature type="signal peptide" evidence="1">
    <location>
        <begin position="1"/>
        <end position="23"/>
    </location>
</feature>
<reference evidence="3 4" key="1">
    <citation type="submission" date="2018-04" db="EMBL/GenBank/DDBJ databases">
        <title>Flavobacterium sp. nov., isolated from glacier ice.</title>
        <authorList>
            <person name="Liu Q."/>
            <person name="Xin Y.-H."/>
        </authorList>
    </citation>
    <scope>NUCLEOTIDE SEQUENCE [LARGE SCALE GENOMIC DNA]</scope>
    <source>
        <strain evidence="3 4">LB2P30</strain>
    </source>
</reference>
<dbReference type="OrthoDB" id="571052at2"/>
<feature type="domain" description="CHRD" evidence="2">
    <location>
        <begin position="34"/>
        <end position="146"/>
    </location>
</feature>
<evidence type="ECO:0000256" key="1">
    <source>
        <dbReference type="SAM" id="SignalP"/>
    </source>
</evidence>
<sequence>MKPLLRFLAILCVFFIIPSCSNDDDDPAPTPTPVITTFTAALTPVAGTGSMASGDATLKFNQTAKTFEITVNYTVLTPNHGHIHGADGAIVFPFSDATVSTSPIKLSFAITDAQIVELMANHYYVNLHTTAFPGGEISGTLIKGGTSGGGGGGGGY</sequence>
<gene>
    <name evidence="3" type="ORF">DB891_17000</name>
</gene>
<dbReference type="InterPro" id="IPR010895">
    <property type="entry name" value="CHRD"/>
</dbReference>
<evidence type="ECO:0000313" key="3">
    <source>
        <dbReference type="EMBL" id="PWA05468.1"/>
    </source>
</evidence>
<evidence type="ECO:0000313" key="4">
    <source>
        <dbReference type="Proteomes" id="UP000245618"/>
    </source>
</evidence>
<feature type="chain" id="PRO_5015469947" description="CHRD domain-containing protein" evidence="1">
    <location>
        <begin position="24"/>
        <end position="156"/>
    </location>
</feature>
<dbReference type="PROSITE" id="PS50933">
    <property type="entry name" value="CHRD"/>
    <property type="match status" value="1"/>
</dbReference>
<keyword evidence="1" id="KW-0732">Signal</keyword>
<organism evidence="3 4">
    <name type="scientific">Flavobacterium laiguense</name>
    <dbReference type="NCBI Taxonomy" id="2169409"/>
    <lineage>
        <taxon>Bacteria</taxon>
        <taxon>Pseudomonadati</taxon>
        <taxon>Bacteroidota</taxon>
        <taxon>Flavobacteriia</taxon>
        <taxon>Flavobacteriales</taxon>
        <taxon>Flavobacteriaceae</taxon>
        <taxon>Flavobacterium</taxon>
    </lineage>
</organism>
<dbReference type="AlphaFoldDB" id="A0A2U1JKR3"/>
<name>A0A2U1JKR3_9FLAO</name>
<dbReference type="SMART" id="SM00754">
    <property type="entry name" value="CHRD"/>
    <property type="match status" value="1"/>
</dbReference>
<protein>
    <recommendedName>
        <fullName evidence="2">CHRD domain-containing protein</fullName>
    </recommendedName>
</protein>
<keyword evidence="4" id="KW-1185">Reference proteome</keyword>